<dbReference type="CDD" id="cd02803">
    <property type="entry name" value="OYE_like_FMN_family"/>
    <property type="match status" value="1"/>
</dbReference>
<evidence type="ECO:0000256" key="8">
    <source>
        <dbReference type="ARBA" id="ARBA00023004"/>
    </source>
</evidence>
<name>A0ABQ6IB57_9MICO</name>
<comment type="caution">
    <text evidence="12">The sequence shown here is derived from an EMBL/GenBank/DDBJ whole genome shotgun (WGS) entry which is preliminary data.</text>
</comment>
<dbReference type="EMBL" id="BSUN01000001">
    <property type="protein sequence ID" value="GMA35020.1"/>
    <property type="molecule type" value="Genomic_DNA"/>
</dbReference>
<evidence type="ECO:0000256" key="7">
    <source>
        <dbReference type="ARBA" id="ARBA00023002"/>
    </source>
</evidence>
<feature type="domain" description="NADH:flavin oxidoreductase/NADH oxidase N-terminal" evidence="10">
    <location>
        <begin position="9"/>
        <end position="339"/>
    </location>
</feature>
<dbReference type="Pfam" id="PF00724">
    <property type="entry name" value="Oxidored_FMN"/>
    <property type="match status" value="1"/>
</dbReference>
<keyword evidence="6" id="KW-0479">Metal-binding</keyword>
<dbReference type="SUPFAM" id="SSF51395">
    <property type="entry name" value="FMN-linked oxidoreductases"/>
    <property type="match status" value="1"/>
</dbReference>
<evidence type="ECO:0000313" key="12">
    <source>
        <dbReference type="EMBL" id="GMA35020.1"/>
    </source>
</evidence>
<proteinExistence type="inferred from homology"/>
<dbReference type="PRINTS" id="PR00368">
    <property type="entry name" value="FADPNR"/>
</dbReference>
<evidence type="ECO:0000256" key="6">
    <source>
        <dbReference type="ARBA" id="ARBA00022723"/>
    </source>
</evidence>
<dbReference type="Pfam" id="PF07992">
    <property type="entry name" value="Pyr_redox_2"/>
    <property type="match status" value="1"/>
</dbReference>
<dbReference type="InterPro" id="IPR013785">
    <property type="entry name" value="Aldolase_TIM"/>
</dbReference>
<evidence type="ECO:0000256" key="2">
    <source>
        <dbReference type="ARBA" id="ARBA00001966"/>
    </source>
</evidence>
<evidence type="ECO:0000256" key="5">
    <source>
        <dbReference type="ARBA" id="ARBA00022643"/>
    </source>
</evidence>
<evidence type="ECO:0000259" key="11">
    <source>
        <dbReference type="Pfam" id="PF07992"/>
    </source>
</evidence>
<dbReference type="RefSeq" id="WP_284327719.1">
    <property type="nucleotide sequence ID" value="NZ_BSUN01000001.1"/>
</dbReference>
<comment type="cofactor">
    <cofactor evidence="2">
        <name>[4Fe-4S] cluster</name>
        <dbReference type="ChEBI" id="CHEBI:49883"/>
    </cofactor>
</comment>
<dbReference type="PANTHER" id="PTHR42917">
    <property type="entry name" value="2,4-DIENOYL-COA REDUCTASE"/>
    <property type="match status" value="1"/>
</dbReference>
<dbReference type="PRINTS" id="PR00469">
    <property type="entry name" value="PNDRDTASEII"/>
</dbReference>
<keyword evidence="5" id="KW-0288">FMN</keyword>
<keyword evidence="4" id="KW-0285">Flavoprotein</keyword>
<evidence type="ECO:0000259" key="10">
    <source>
        <dbReference type="Pfam" id="PF00724"/>
    </source>
</evidence>
<dbReference type="InterPro" id="IPR023753">
    <property type="entry name" value="FAD/NAD-binding_dom"/>
</dbReference>
<feature type="domain" description="FAD/NAD(P)-binding" evidence="11">
    <location>
        <begin position="385"/>
        <end position="606"/>
    </location>
</feature>
<evidence type="ECO:0000256" key="9">
    <source>
        <dbReference type="ARBA" id="ARBA00023014"/>
    </source>
</evidence>
<dbReference type="Proteomes" id="UP001157125">
    <property type="component" value="Unassembled WGS sequence"/>
</dbReference>
<gene>
    <name evidence="12" type="ORF">GCM10025876_12240</name>
</gene>
<evidence type="ECO:0000313" key="13">
    <source>
        <dbReference type="Proteomes" id="UP001157125"/>
    </source>
</evidence>
<dbReference type="Gene3D" id="3.40.50.720">
    <property type="entry name" value="NAD(P)-binding Rossmann-like Domain"/>
    <property type="match status" value="1"/>
</dbReference>
<dbReference type="PANTHER" id="PTHR42917:SF2">
    <property type="entry name" value="2,4-DIENOYL-COA REDUCTASE [(2E)-ENOYL-COA-PRODUCING]"/>
    <property type="match status" value="1"/>
</dbReference>
<dbReference type="InterPro" id="IPR001155">
    <property type="entry name" value="OxRdtase_FMN_N"/>
</dbReference>
<comment type="similarity">
    <text evidence="3">In the N-terminal section; belongs to the NADH:flavin oxidoreductase/NADH oxidase family.</text>
</comment>
<keyword evidence="13" id="KW-1185">Reference proteome</keyword>
<keyword evidence="7" id="KW-0560">Oxidoreductase</keyword>
<dbReference type="SUPFAM" id="SSF51905">
    <property type="entry name" value="FAD/NAD(P)-binding domain"/>
    <property type="match status" value="1"/>
</dbReference>
<dbReference type="Gene3D" id="3.50.50.60">
    <property type="entry name" value="FAD/NAD(P)-binding domain"/>
    <property type="match status" value="1"/>
</dbReference>
<evidence type="ECO:0000256" key="1">
    <source>
        <dbReference type="ARBA" id="ARBA00001917"/>
    </source>
</evidence>
<protein>
    <submittedName>
        <fullName evidence="12">2-enoate reductase</fullName>
    </submittedName>
</protein>
<keyword evidence="9" id="KW-0411">Iron-sulfur</keyword>
<evidence type="ECO:0000256" key="4">
    <source>
        <dbReference type="ARBA" id="ARBA00022630"/>
    </source>
</evidence>
<dbReference type="InterPro" id="IPR051793">
    <property type="entry name" value="NADH:flavin_oxidoreductase"/>
</dbReference>
<dbReference type="Gene3D" id="3.20.20.70">
    <property type="entry name" value="Aldolase class I"/>
    <property type="match status" value="1"/>
</dbReference>
<accession>A0ABQ6IB57</accession>
<dbReference type="InterPro" id="IPR036188">
    <property type="entry name" value="FAD/NAD-bd_sf"/>
</dbReference>
<reference evidence="13" key="1">
    <citation type="journal article" date="2019" name="Int. J. Syst. Evol. Microbiol.">
        <title>The Global Catalogue of Microorganisms (GCM) 10K type strain sequencing project: providing services to taxonomists for standard genome sequencing and annotation.</title>
        <authorList>
            <consortium name="The Broad Institute Genomics Platform"/>
            <consortium name="The Broad Institute Genome Sequencing Center for Infectious Disease"/>
            <person name="Wu L."/>
            <person name="Ma J."/>
        </authorList>
    </citation>
    <scope>NUCLEOTIDE SEQUENCE [LARGE SCALE GENOMIC DNA]</scope>
    <source>
        <strain evidence="13">NBRC 112299</strain>
    </source>
</reference>
<evidence type="ECO:0000256" key="3">
    <source>
        <dbReference type="ARBA" id="ARBA00011048"/>
    </source>
</evidence>
<organism evidence="12 13">
    <name type="scientific">Demequina litorisediminis</name>
    <dbReference type="NCBI Taxonomy" id="1849022"/>
    <lineage>
        <taxon>Bacteria</taxon>
        <taxon>Bacillati</taxon>
        <taxon>Actinomycetota</taxon>
        <taxon>Actinomycetes</taxon>
        <taxon>Micrococcales</taxon>
        <taxon>Demequinaceae</taxon>
        <taxon>Demequina</taxon>
    </lineage>
</organism>
<keyword evidence="8" id="KW-0408">Iron</keyword>
<sequence>MAVAAFDHLLSPMTLGSLTLPNRVVMVPMGTEMGDDSGHLTPREIAYYAERAEGAGLVFTGINAVTGDFEDIGPGIGRVDTDAAIPGLRALADAFHARGGRVGVQLSAGLGRNIAALDTARAPISASDNSHWWDSTVICRPLERTEIAVIVTRFREAAARCAEAGIDAIDIHGHTGNLIDQFLSRVWNRRADEYGGSVENRCRFAAQIVAAVKEGAPGLPVSFRLSVDHRFAGGRSPVESIEIALKLEDAGVDLLMVDEGSYEAMDFLYPPYYRGDNCIISSVAMFTRALSIPVLGCGSLTPERAETAIAAGEMTAAGIGRALIADPQWAARLAQGRREDIRPCLRCNEKCVGYVSVGKPLGCAVNAATGFEAERPMRPSDTPQRVVVIGGGPAGLEAARVAALRGHRVDLYERDDRLGGLAWSSATAAFKKDLRVMVQWWERQLTALGVRVHLGVEIARGSAVLDDADAIIVATGARAAVPDVEGLEGENVVDVVDAHLGAHMGRRLVVGGGGLSGAEFALEAARVGYDVTVVEAGPAIAADQLMVNRYALVRDLAAAGVTVLTGHRVTMIDAHGVVVDGPDGEDRVDADTVVAAFGLRQDPALADVLPGGRVIAVGDCVEPGKVGDAVRAGFEAACSL</sequence>
<comment type="cofactor">
    <cofactor evidence="1">
        <name>FMN</name>
        <dbReference type="ChEBI" id="CHEBI:58210"/>
    </cofactor>
</comment>